<dbReference type="RefSeq" id="WP_394396713.1">
    <property type="nucleotide sequence ID" value="NZ_JBIGHW010000003.1"/>
</dbReference>
<evidence type="ECO:0000256" key="1">
    <source>
        <dbReference type="ARBA" id="ARBA00007874"/>
    </source>
</evidence>
<dbReference type="PANTHER" id="PTHR43112">
    <property type="entry name" value="FERREDOXIN"/>
    <property type="match status" value="1"/>
</dbReference>
<dbReference type="InterPro" id="IPR001041">
    <property type="entry name" value="2Fe-2S_ferredoxin-type"/>
</dbReference>
<evidence type="ECO:0000256" key="2">
    <source>
        <dbReference type="ARBA" id="ARBA00022448"/>
    </source>
</evidence>
<comment type="similarity">
    <text evidence="1">Belongs to the 2Fe2S plant-type ferredoxin family.</text>
</comment>
<sequence>MSETAPQPVFRITMQPAGTVFAAPADQTLLLAGLAAGLGLPWSCRTGTCRTCIARVVQGQVEHRIPWPGLSYEEKAEGFILPCVAEARSDATITFGAWPASDRPA</sequence>
<evidence type="ECO:0000256" key="4">
    <source>
        <dbReference type="ARBA" id="ARBA00022723"/>
    </source>
</evidence>
<keyword evidence="3" id="KW-0001">2Fe-2S</keyword>
<evidence type="ECO:0000313" key="10">
    <source>
        <dbReference type="EMBL" id="MFG6440582.1"/>
    </source>
</evidence>
<keyword evidence="5" id="KW-0249">Electron transport</keyword>
<evidence type="ECO:0000259" key="9">
    <source>
        <dbReference type="PROSITE" id="PS51085"/>
    </source>
</evidence>
<evidence type="ECO:0000256" key="3">
    <source>
        <dbReference type="ARBA" id="ARBA00022714"/>
    </source>
</evidence>
<evidence type="ECO:0000256" key="5">
    <source>
        <dbReference type="ARBA" id="ARBA00022982"/>
    </source>
</evidence>
<comment type="cofactor">
    <cofactor evidence="8">
        <name>[2Fe-2S] cluster</name>
        <dbReference type="ChEBI" id="CHEBI:190135"/>
    </cofactor>
</comment>
<keyword evidence="2" id="KW-0813">Transport</keyword>
<dbReference type="EMBL" id="JBIGHW010000003">
    <property type="protein sequence ID" value="MFG6440582.1"/>
    <property type="molecule type" value="Genomic_DNA"/>
</dbReference>
<dbReference type="Proteomes" id="UP001606301">
    <property type="component" value="Unassembled WGS sequence"/>
</dbReference>
<evidence type="ECO:0000256" key="8">
    <source>
        <dbReference type="ARBA" id="ARBA00034078"/>
    </source>
</evidence>
<dbReference type="Pfam" id="PF00111">
    <property type="entry name" value="Fer2"/>
    <property type="match status" value="1"/>
</dbReference>
<dbReference type="PANTHER" id="PTHR43112:SF3">
    <property type="entry name" value="FERREDOXIN-2, CHLOROPLASTIC"/>
    <property type="match status" value="1"/>
</dbReference>
<evidence type="ECO:0000256" key="6">
    <source>
        <dbReference type="ARBA" id="ARBA00023004"/>
    </source>
</evidence>
<gene>
    <name evidence="10" type="ORF">ACG0Z3_07805</name>
</gene>
<evidence type="ECO:0000313" key="11">
    <source>
        <dbReference type="Proteomes" id="UP001606301"/>
    </source>
</evidence>
<dbReference type="SUPFAM" id="SSF54292">
    <property type="entry name" value="2Fe-2S ferredoxin-like"/>
    <property type="match status" value="1"/>
</dbReference>
<keyword evidence="6" id="KW-0408">Iron</keyword>
<dbReference type="CDD" id="cd00207">
    <property type="entry name" value="fer2"/>
    <property type="match status" value="1"/>
</dbReference>
<keyword evidence="7" id="KW-0411">Iron-sulfur</keyword>
<dbReference type="InterPro" id="IPR036010">
    <property type="entry name" value="2Fe-2S_ferredoxin-like_sf"/>
</dbReference>
<feature type="domain" description="2Fe-2S ferredoxin-type" evidence="9">
    <location>
        <begin position="10"/>
        <end position="99"/>
    </location>
</feature>
<comment type="caution">
    <text evidence="10">The sequence shown here is derived from an EMBL/GenBank/DDBJ whole genome shotgun (WGS) entry which is preliminary data.</text>
</comment>
<dbReference type="Gene3D" id="3.10.20.30">
    <property type="match status" value="1"/>
</dbReference>
<keyword evidence="4" id="KW-0479">Metal-binding</keyword>
<evidence type="ECO:0000256" key="7">
    <source>
        <dbReference type="ARBA" id="ARBA00023014"/>
    </source>
</evidence>
<reference evidence="10 11" key="1">
    <citation type="submission" date="2024-08" db="EMBL/GenBank/DDBJ databases">
        <authorList>
            <person name="Lu H."/>
        </authorList>
    </citation>
    <scope>NUCLEOTIDE SEQUENCE [LARGE SCALE GENOMIC DNA]</scope>
    <source>
        <strain evidence="10 11">LKC17W</strain>
    </source>
</reference>
<keyword evidence="11" id="KW-1185">Reference proteome</keyword>
<protein>
    <submittedName>
        <fullName evidence="10">2Fe-2S iron-sulfur cluster-binding protein</fullName>
    </submittedName>
</protein>
<dbReference type="PROSITE" id="PS51085">
    <property type="entry name" value="2FE2S_FER_2"/>
    <property type="match status" value="1"/>
</dbReference>
<accession>A0ABW7FGR5</accession>
<dbReference type="InterPro" id="IPR012675">
    <property type="entry name" value="Beta-grasp_dom_sf"/>
</dbReference>
<organism evidence="10 11">
    <name type="scientific">Pelomonas margarita</name>
    <dbReference type="NCBI Taxonomy" id="3299031"/>
    <lineage>
        <taxon>Bacteria</taxon>
        <taxon>Pseudomonadati</taxon>
        <taxon>Pseudomonadota</taxon>
        <taxon>Betaproteobacteria</taxon>
        <taxon>Burkholderiales</taxon>
        <taxon>Sphaerotilaceae</taxon>
        <taxon>Roseateles</taxon>
    </lineage>
</organism>
<proteinExistence type="inferred from homology"/>
<name>A0ABW7FGR5_9BURK</name>